<keyword evidence="8 20" id="KW-0812">Transmembrane</keyword>
<comment type="subcellular location">
    <subcellularLocation>
        <location evidence="2">Mitochondrion inner membrane</location>
        <topology evidence="2">Multi-pass membrane protein</topology>
    </subcellularLocation>
</comment>
<dbReference type="SUPFAM" id="SSF81648">
    <property type="entry name" value="a domain/subunit of cytochrome bc1 complex (Ubiquinol-cytochrome c reductase)"/>
    <property type="match status" value="1"/>
</dbReference>
<evidence type="ECO:0000256" key="10">
    <source>
        <dbReference type="ARBA" id="ARBA00022792"/>
    </source>
</evidence>
<keyword evidence="14" id="KW-0830">Ubiquinone</keyword>
<dbReference type="CDD" id="cd00284">
    <property type="entry name" value="Cytochrome_b_N"/>
    <property type="match status" value="1"/>
</dbReference>
<dbReference type="PANTHER" id="PTHR19271:SF16">
    <property type="entry name" value="CYTOCHROME B"/>
    <property type="match status" value="1"/>
</dbReference>
<dbReference type="CDD" id="cd00290">
    <property type="entry name" value="cytochrome_b_C"/>
    <property type="match status" value="1"/>
</dbReference>
<evidence type="ECO:0000313" key="23">
    <source>
        <dbReference type="EMBL" id="ACF93181.1"/>
    </source>
</evidence>
<keyword evidence="7 20" id="KW-0679">Respiratory chain</keyword>
<dbReference type="GO" id="GO:0046872">
    <property type="term" value="F:metal ion binding"/>
    <property type="evidence" value="ECO:0007669"/>
    <property type="project" value="UniProtKB-UniRule"/>
</dbReference>
<dbReference type="InterPro" id="IPR036150">
    <property type="entry name" value="Cyt_b/b6_C_sf"/>
</dbReference>
<keyword evidence="11 20" id="KW-0249">Electron transport</keyword>
<evidence type="ECO:0000256" key="1">
    <source>
        <dbReference type="ARBA" id="ARBA00002566"/>
    </source>
</evidence>
<evidence type="ECO:0000256" key="13">
    <source>
        <dbReference type="ARBA" id="ARBA00023004"/>
    </source>
</evidence>
<protein>
    <recommendedName>
        <fullName evidence="4 20">Cytochrome b</fullName>
    </recommendedName>
</protein>
<keyword evidence="12 20" id="KW-1133">Transmembrane helix</keyword>
<evidence type="ECO:0000256" key="15">
    <source>
        <dbReference type="ARBA" id="ARBA00023128"/>
    </source>
</evidence>
<reference evidence="23" key="1">
    <citation type="submission" date="2008-04" db="EMBL/GenBank/DDBJ databases">
        <title>Molecular phylogeny of the freshwater fish families Cobitidae and Balitoridae from Korea.</title>
        <authorList>
            <person name="Bang I.-C."/>
            <person name="Lee I.-R."/>
        </authorList>
    </citation>
    <scope>NUCLEOTIDE SEQUENCE</scope>
    <source>
        <strain evidence="23">Cob_12</strain>
    </source>
</reference>
<evidence type="ECO:0000256" key="7">
    <source>
        <dbReference type="ARBA" id="ARBA00022660"/>
    </source>
</evidence>
<evidence type="ECO:0000259" key="21">
    <source>
        <dbReference type="PROSITE" id="PS51002"/>
    </source>
</evidence>
<reference evidence="24" key="2">
    <citation type="journal article" date="2012" name="Genes Genomics">
        <title>Phylogeny and speciation time estimation of two Koreocobitis species (Teleostei; Cypriniformes; Cobitidae) endemic to Korea inferred from their complete mitogenomic sequences.</title>
        <authorList>
            <person name="Kim K.-Y."/>
            <person name="Bang I.-C."/>
        </authorList>
    </citation>
    <scope>NUCLEOTIDE SEQUENCE</scope>
</reference>
<feature type="domain" description="Cytochrome b/b6 N-terminal region profile" evidence="21">
    <location>
        <begin position="1"/>
        <end position="209"/>
    </location>
</feature>
<dbReference type="InterPro" id="IPR005798">
    <property type="entry name" value="Cyt_b/b6_C"/>
</dbReference>
<geneLocation type="mitochondrion" evidence="23"/>
<feature type="binding site" description="axial binding residue" evidence="19">
    <location>
        <position position="182"/>
    </location>
    <ligand>
        <name>heme b</name>
        <dbReference type="ChEBI" id="CHEBI:60344"/>
        <label>b562</label>
    </ligand>
    <ligandPart>
        <name>Fe</name>
        <dbReference type="ChEBI" id="CHEBI:18248"/>
    </ligandPart>
</feature>
<keyword evidence="9 19" id="KW-0479">Metal-binding</keyword>
<comment type="cofactor">
    <cofactor evidence="20">
        <name>heme b</name>
        <dbReference type="ChEBI" id="CHEBI:60344"/>
    </cofactor>
    <text evidence="20">Binds 2 heme groups non-covalently.</text>
</comment>
<dbReference type="FunFam" id="1.20.810.10:FF:000002">
    <property type="entry name" value="Cytochrome b"/>
    <property type="match status" value="1"/>
</dbReference>
<evidence type="ECO:0000256" key="16">
    <source>
        <dbReference type="ARBA" id="ARBA00023136"/>
    </source>
</evidence>
<feature type="transmembrane region" description="Helical" evidence="20">
    <location>
        <begin position="288"/>
        <end position="308"/>
    </location>
</feature>
<dbReference type="PROSITE" id="PS51003">
    <property type="entry name" value="CYTB_CTER"/>
    <property type="match status" value="1"/>
</dbReference>
<dbReference type="InterPro" id="IPR027387">
    <property type="entry name" value="Cytb/b6-like_sf"/>
</dbReference>
<evidence type="ECO:0000256" key="6">
    <source>
        <dbReference type="ARBA" id="ARBA00022617"/>
    </source>
</evidence>
<feature type="transmembrane region" description="Helical" evidence="20">
    <location>
        <begin position="87"/>
        <end position="107"/>
    </location>
</feature>
<dbReference type="InterPro" id="IPR005797">
    <property type="entry name" value="Cyt_b/b6_N"/>
</dbReference>
<feature type="domain" description="Cytochrome b/b6 C-terminal region profile" evidence="22">
    <location>
        <begin position="210"/>
        <end position="380"/>
    </location>
</feature>
<dbReference type="SUPFAM" id="SSF81342">
    <property type="entry name" value="Transmembrane di-heme cytochromes"/>
    <property type="match status" value="1"/>
</dbReference>
<evidence type="ECO:0000256" key="8">
    <source>
        <dbReference type="ARBA" id="ARBA00022692"/>
    </source>
</evidence>
<name>B4YSI6_9TELE</name>
<feature type="transmembrane region" description="Helical" evidence="20">
    <location>
        <begin position="178"/>
        <end position="200"/>
    </location>
</feature>
<evidence type="ECO:0000256" key="18">
    <source>
        <dbReference type="PIRSR" id="PIRSR038885-1"/>
    </source>
</evidence>
<dbReference type="InterPro" id="IPR030689">
    <property type="entry name" value="Cytochrome_b"/>
</dbReference>
<comment type="cofactor">
    <cofactor evidence="19">
        <name>heme</name>
        <dbReference type="ChEBI" id="CHEBI:30413"/>
    </cofactor>
    <text evidence="19">Binds 2 heme groups non-covalently.</text>
</comment>
<evidence type="ECO:0000256" key="17">
    <source>
        <dbReference type="ARBA" id="ARBA00061233"/>
    </source>
</evidence>
<keyword evidence="5 20" id="KW-0813">Transport</keyword>
<evidence type="ECO:0000256" key="11">
    <source>
        <dbReference type="ARBA" id="ARBA00022982"/>
    </source>
</evidence>
<organism evidence="23">
    <name type="scientific">Koreocobitis naktongensis</name>
    <name type="common">Nakdong nose loach</name>
    <dbReference type="NCBI Taxonomy" id="457521"/>
    <lineage>
        <taxon>Eukaryota</taxon>
        <taxon>Metazoa</taxon>
        <taxon>Chordata</taxon>
        <taxon>Craniata</taxon>
        <taxon>Vertebrata</taxon>
        <taxon>Euteleostomi</taxon>
        <taxon>Actinopterygii</taxon>
        <taxon>Neopterygii</taxon>
        <taxon>Teleostei</taxon>
        <taxon>Ostariophysi</taxon>
        <taxon>Cypriniformes</taxon>
        <taxon>Cobitidae</taxon>
        <taxon>Cobitinae</taxon>
        <taxon>Koreocobitis</taxon>
    </lineage>
</organism>
<dbReference type="EMBL" id="EU670764">
    <property type="protein sequence ID" value="ACF93181.1"/>
    <property type="molecule type" value="Genomic_DNA"/>
</dbReference>
<feature type="transmembrane region" description="Helical" evidence="20">
    <location>
        <begin position="347"/>
        <end position="372"/>
    </location>
</feature>
<dbReference type="GO" id="GO:0005743">
    <property type="term" value="C:mitochondrial inner membrane"/>
    <property type="evidence" value="ECO:0007669"/>
    <property type="project" value="UniProtKB-SubCell"/>
</dbReference>
<comment type="subunit">
    <text evidence="3">The cytochrome bc1 complex contains 3 respiratory subunits (MT-CYB, CYC1 and UQCRFS1), 2 core proteins (UQCRC1 and UQCRC2) and probably 6 low-molecular weight proteins.</text>
</comment>
<dbReference type="InterPro" id="IPR048260">
    <property type="entry name" value="Cytochrome_b_C_euk/bac"/>
</dbReference>
<feature type="binding site" description="axial binding residue" evidence="19">
    <location>
        <position position="196"/>
    </location>
    <ligand>
        <name>heme b</name>
        <dbReference type="ChEBI" id="CHEBI:60344"/>
        <label>b566</label>
    </ligand>
    <ligandPart>
        <name>Fe</name>
        <dbReference type="ChEBI" id="CHEBI:18248"/>
    </ligandPart>
</feature>
<dbReference type="InterPro" id="IPR016174">
    <property type="entry name" value="Di-haem_cyt_TM"/>
</dbReference>
<accession>B4YSI6</accession>
<dbReference type="GO" id="GO:0016491">
    <property type="term" value="F:oxidoreductase activity"/>
    <property type="evidence" value="ECO:0007669"/>
    <property type="project" value="UniProtKB-UniRule"/>
</dbReference>
<keyword evidence="15 20" id="KW-0496">Mitochondrion</keyword>
<evidence type="ECO:0000256" key="3">
    <source>
        <dbReference type="ARBA" id="ARBA00011660"/>
    </source>
</evidence>
<dbReference type="InterPro" id="IPR048259">
    <property type="entry name" value="Cytochrome_b_N_euk/bac"/>
</dbReference>
<feature type="transmembrane region" description="Helical" evidence="20">
    <location>
        <begin position="229"/>
        <end position="250"/>
    </location>
</feature>
<dbReference type="GO" id="GO:0006122">
    <property type="term" value="P:mitochondrial electron transport, ubiquinol to cytochrome c"/>
    <property type="evidence" value="ECO:0007669"/>
    <property type="project" value="TreeGrafter"/>
</dbReference>
<dbReference type="GO" id="GO:0008121">
    <property type="term" value="F:quinol-cytochrome-c reductase activity"/>
    <property type="evidence" value="ECO:0007669"/>
    <property type="project" value="InterPro"/>
</dbReference>
<evidence type="ECO:0000256" key="2">
    <source>
        <dbReference type="ARBA" id="ARBA00004448"/>
    </source>
</evidence>
<evidence type="ECO:0000256" key="20">
    <source>
        <dbReference type="RuleBase" id="RU362117"/>
    </source>
</evidence>
<evidence type="ECO:0000259" key="22">
    <source>
        <dbReference type="PROSITE" id="PS51003"/>
    </source>
</evidence>
<dbReference type="PROSITE" id="PS51002">
    <property type="entry name" value="CYTB_NTER"/>
    <property type="match status" value="1"/>
</dbReference>
<feature type="transmembrane region" description="Helical" evidence="20">
    <location>
        <begin position="320"/>
        <end position="341"/>
    </location>
</feature>
<comment type="similarity">
    <text evidence="17 20">Belongs to the cytochrome b family.</text>
</comment>
<keyword evidence="10" id="KW-0999">Mitochondrion inner membrane</keyword>
<dbReference type="Pfam" id="PF00032">
    <property type="entry name" value="Cytochrom_B_C"/>
    <property type="match status" value="1"/>
</dbReference>
<evidence type="ECO:0000256" key="5">
    <source>
        <dbReference type="ARBA" id="ARBA00022448"/>
    </source>
</evidence>
<evidence type="ECO:0000313" key="24">
    <source>
        <dbReference type="EMBL" id="AEO93216.1"/>
    </source>
</evidence>
<evidence type="ECO:0000256" key="9">
    <source>
        <dbReference type="ARBA" id="ARBA00022723"/>
    </source>
</evidence>
<feature type="binding site" description="axial binding residue" evidence="19">
    <location>
        <position position="97"/>
    </location>
    <ligand>
        <name>heme b</name>
        <dbReference type="ChEBI" id="CHEBI:60344"/>
        <label>b566</label>
    </ligand>
    <ligandPart>
        <name>Fe</name>
        <dbReference type="ChEBI" id="CHEBI:18248"/>
    </ligandPart>
</feature>
<feature type="transmembrane region" description="Helical" evidence="20">
    <location>
        <begin position="113"/>
        <end position="133"/>
    </location>
</feature>
<dbReference type="PANTHER" id="PTHR19271">
    <property type="entry name" value="CYTOCHROME B"/>
    <property type="match status" value="1"/>
</dbReference>
<dbReference type="GO" id="GO:0045275">
    <property type="term" value="C:respiratory chain complex III"/>
    <property type="evidence" value="ECO:0007669"/>
    <property type="project" value="InterPro"/>
</dbReference>
<feature type="binding site" evidence="18">
    <location>
        <position position="201"/>
    </location>
    <ligand>
        <name>a ubiquinone</name>
        <dbReference type="ChEBI" id="CHEBI:16389"/>
    </ligand>
</feature>
<evidence type="ECO:0000256" key="4">
    <source>
        <dbReference type="ARBA" id="ARBA00013531"/>
    </source>
</evidence>
<dbReference type="Gene3D" id="1.20.810.10">
    <property type="entry name" value="Cytochrome Bc1 Complex, Chain C"/>
    <property type="match status" value="1"/>
</dbReference>
<dbReference type="AlphaFoldDB" id="B4YSI6"/>
<dbReference type="Pfam" id="PF00033">
    <property type="entry name" value="Cytochrome_B"/>
    <property type="match status" value="1"/>
</dbReference>
<keyword evidence="13 19" id="KW-0408">Iron</keyword>
<dbReference type="PIRSF" id="PIRSF038885">
    <property type="entry name" value="COB"/>
    <property type="match status" value="1"/>
</dbReference>
<feature type="transmembrane region" description="Helical" evidence="20">
    <location>
        <begin position="29"/>
        <end position="52"/>
    </location>
</feature>
<evidence type="ECO:0000256" key="12">
    <source>
        <dbReference type="ARBA" id="ARBA00022989"/>
    </source>
</evidence>
<keyword evidence="16 20" id="KW-0472">Membrane</keyword>
<proteinExistence type="inferred from homology"/>
<gene>
    <name evidence="23" type="primary">cob</name>
    <name evidence="24" type="synonym">CYTB</name>
</gene>
<dbReference type="EMBL" id="JN607252">
    <property type="protein sequence ID" value="AEO93216.1"/>
    <property type="molecule type" value="Genomic_DNA"/>
</dbReference>
<comment type="function">
    <text evidence="1 20">Component of the ubiquinol-cytochrome c reductase complex (complex III or cytochrome b-c1 complex) that is part of the mitochondrial respiratory chain. The b-c1 complex mediates electron transfer from ubiquinol to cytochrome c. Contributes to the generation of a proton gradient across the mitochondrial membrane that is then used for ATP synthesis.</text>
</comment>
<evidence type="ECO:0000256" key="14">
    <source>
        <dbReference type="ARBA" id="ARBA00023075"/>
    </source>
</evidence>
<feature type="binding site" description="axial binding residue" evidence="19">
    <location>
        <position position="83"/>
    </location>
    <ligand>
        <name>heme b</name>
        <dbReference type="ChEBI" id="CHEBI:60344"/>
        <label>b562</label>
    </ligand>
    <ligandPart>
        <name>Fe</name>
        <dbReference type="ChEBI" id="CHEBI:18248"/>
    </ligandPart>
</feature>
<sequence>MASLRKTHPLIKIANDALIDLPAPSNISVWWNFGSLLGLCLITQILTGLFLAMHYTSDITTAFSSVAHICRDVNYGWLIRNIHANGASFFFICIYIHIARGLYYGSYLYKETWNIGVVLLLLVMMTAFVGYVLPWGQMSFWGATVITNLLSAVPYVGNALVQWIWGGFSVDNATLTRFFAFHFLLPFIIAAATMLHLLFLHETGSNNPMGLNSDADKVSFHPYFSYKDLLGFAVVLLALTCLSLFSPNLLGDPDNFTPANPLVTPPHIKPEWYFLFAYAILRSIPNKLGGVLALLFSILVLMVVPMLHTSKQRSLTFRPITQFLFWALVADMLILTWIGGMPVEHPFIIIGQLASILYFTLFLVLIPLAGWLENKALEWA</sequence>
<feature type="transmembrane region" description="Helical" evidence="20">
    <location>
        <begin position="145"/>
        <end position="166"/>
    </location>
</feature>
<keyword evidence="6 19" id="KW-0349">Heme</keyword>
<evidence type="ECO:0000256" key="19">
    <source>
        <dbReference type="PIRSR" id="PIRSR038885-2"/>
    </source>
</evidence>